<evidence type="ECO:0000256" key="6">
    <source>
        <dbReference type="RuleBase" id="RU000572"/>
    </source>
</evidence>
<keyword evidence="3 6" id="KW-0687">Ribonucleoprotein</keyword>
<reference evidence="7" key="1">
    <citation type="journal article" date="2016" name="PLoS Negl. Trop. Dis.">
        <title>A Deep Insight into the Sialome of Rhodnius neglectus, a Vector of Chagas Disease.</title>
        <authorList>
            <person name="Santiago P.B."/>
            <person name="Assumpcao T.C."/>
            <person name="Araujo C.N."/>
            <person name="Bastos I.M."/>
            <person name="Neves D."/>
            <person name="Silva I.G."/>
            <person name="Charneau S."/>
            <person name="Queiroz R.M."/>
            <person name="Raiol T."/>
            <person name="Oliveira J.V."/>
            <person name="Sousa M.V."/>
            <person name="Calvo E."/>
            <person name="Ribeiro J.M."/>
            <person name="Santana J.M."/>
        </authorList>
    </citation>
    <scope>NUCLEOTIDE SEQUENCE</scope>
    <source>
        <tissue evidence="7">Salivary glands</tissue>
    </source>
</reference>
<dbReference type="GO" id="GO:0006412">
    <property type="term" value="P:translation"/>
    <property type="evidence" value="ECO:0007669"/>
    <property type="project" value="InterPro"/>
</dbReference>
<dbReference type="PANTHER" id="PTHR11722">
    <property type="entry name" value="60S RIBOSOMAL PROTEIN L13"/>
    <property type="match status" value="1"/>
</dbReference>
<evidence type="ECO:0000256" key="4">
    <source>
        <dbReference type="ARBA" id="ARBA00058367"/>
    </source>
</evidence>
<sequence length="241" mass="27888">MAPKGNNMIPNGHFHKDWQRFIKTWFNQPARKHRRRMKRIKKANEVAPRPAGLLRPAVRCPTVRYHTRLREGRGFTLQEVRRAGMCPAFARSIGIAVDHRRRDKSVEAMLLNVNRLKEYRNRLILFPTKRSKGPKKGEATEEEMKVVTQVPLPIMPIKQPVIKYKARVPTSEEKKFSVYGALRKARADQRLVGVRAQRMKLAAENSEDVTKGTKEKKFSVYGALRKARADQRLVGVRAQRM</sequence>
<evidence type="ECO:0000256" key="2">
    <source>
        <dbReference type="ARBA" id="ARBA00022980"/>
    </source>
</evidence>
<dbReference type="Gene3D" id="1.20.5.110">
    <property type="match status" value="2"/>
</dbReference>
<dbReference type="InterPro" id="IPR018256">
    <property type="entry name" value="Ribosomal_eL13_CS"/>
</dbReference>
<feature type="non-terminal residue" evidence="7">
    <location>
        <position position="241"/>
    </location>
</feature>
<dbReference type="FunFam" id="1.20.5.110:FF:000003">
    <property type="entry name" value="60S ribosomal protein L13"/>
    <property type="match status" value="1"/>
</dbReference>
<dbReference type="GO" id="GO:0003735">
    <property type="term" value="F:structural constituent of ribosome"/>
    <property type="evidence" value="ECO:0007669"/>
    <property type="project" value="InterPro"/>
</dbReference>
<evidence type="ECO:0000256" key="3">
    <source>
        <dbReference type="ARBA" id="ARBA00023274"/>
    </source>
</evidence>
<evidence type="ECO:0000256" key="5">
    <source>
        <dbReference type="ARBA" id="ARBA00065437"/>
    </source>
</evidence>
<protein>
    <recommendedName>
        <fullName evidence="6">60S ribosomal protein L13</fullName>
    </recommendedName>
</protein>
<comment type="function">
    <text evidence="4">Component of the ribosome, a large ribonucleoprotein complex responsible for the synthesis of proteins in the cell. The small ribosomal subunit (SSU) binds messenger RNAs (mRNAs) and translates the encoded message by selecting cognate aminoacyl-transfer RNA (tRNA) molecules. The large subunit (LSU) contains the ribosomal catalytic site termed the peptidyl transferase center (PTC), which catalyzes the formation of peptide bonds, thereby polymerizing the amino acids delivered by tRNAs into a polypeptide chain. The nascent polypeptides leave the ribosome through a tunnel in the LSU and interact with protein factors that function in enzymatic processing, targeting, and the membrane insertion of nascent chains at the exit of the ribosomal tunnel. As part of the LSU, it is probably required for its formation and the maturation of rRNAs.</text>
</comment>
<proteinExistence type="evidence at transcript level"/>
<dbReference type="PANTHER" id="PTHR11722:SF0">
    <property type="entry name" value="LARGE RIBOSOMAL SUBUNIT PROTEIN EL13"/>
    <property type="match status" value="1"/>
</dbReference>
<keyword evidence="2 6" id="KW-0689">Ribosomal protein</keyword>
<dbReference type="HAMAP" id="MF_00499">
    <property type="entry name" value="Ribosomal_eL13"/>
    <property type="match status" value="1"/>
</dbReference>
<organism evidence="7">
    <name type="scientific">Rhodnius neglectus</name>
    <dbReference type="NCBI Taxonomy" id="72488"/>
    <lineage>
        <taxon>Eukaryota</taxon>
        <taxon>Metazoa</taxon>
        <taxon>Ecdysozoa</taxon>
        <taxon>Arthropoda</taxon>
        <taxon>Hexapoda</taxon>
        <taxon>Insecta</taxon>
        <taxon>Pterygota</taxon>
        <taxon>Neoptera</taxon>
        <taxon>Paraneoptera</taxon>
        <taxon>Hemiptera</taxon>
        <taxon>Heteroptera</taxon>
        <taxon>Panheteroptera</taxon>
        <taxon>Cimicomorpha</taxon>
        <taxon>Reduviidae</taxon>
        <taxon>Triatominae</taxon>
        <taxon>Rhodnius</taxon>
    </lineage>
</organism>
<evidence type="ECO:0000256" key="1">
    <source>
        <dbReference type="ARBA" id="ARBA00005640"/>
    </source>
</evidence>
<comment type="subunit">
    <text evidence="5">Component of the 60S large ribosomal subunit (LSU).</text>
</comment>
<dbReference type="GO" id="GO:0022625">
    <property type="term" value="C:cytosolic large ribosomal subunit"/>
    <property type="evidence" value="ECO:0007669"/>
    <property type="project" value="TreeGrafter"/>
</dbReference>
<comment type="similarity">
    <text evidence="1 6">Belongs to the eukaryotic ribosomal protein eL13 family.</text>
</comment>
<dbReference type="GO" id="GO:0003723">
    <property type="term" value="F:RNA binding"/>
    <property type="evidence" value="ECO:0007669"/>
    <property type="project" value="TreeGrafter"/>
</dbReference>
<name>A0A0P4VIY2_9HEMI</name>
<dbReference type="EMBL" id="GDKW01001727">
    <property type="protein sequence ID" value="JAI54868.1"/>
    <property type="molecule type" value="mRNA"/>
</dbReference>
<dbReference type="PROSITE" id="PS01104">
    <property type="entry name" value="RIBOSOMAL_L13E"/>
    <property type="match status" value="1"/>
</dbReference>
<dbReference type="InterPro" id="IPR001380">
    <property type="entry name" value="Ribosomal_eL13"/>
</dbReference>
<accession>A0A0P4VIY2</accession>
<dbReference type="Pfam" id="PF01294">
    <property type="entry name" value="Ribosomal_L13e"/>
    <property type="match status" value="1"/>
</dbReference>
<dbReference type="AlphaFoldDB" id="A0A0P4VIY2"/>
<evidence type="ECO:0000313" key="7">
    <source>
        <dbReference type="EMBL" id="JAI54868.1"/>
    </source>
</evidence>